<dbReference type="GO" id="GO:0043190">
    <property type="term" value="C:ATP-binding cassette (ABC) transporter complex"/>
    <property type="evidence" value="ECO:0007669"/>
    <property type="project" value="InterPro"/>
</dbReference>
<gene>
    <name evidence="7" type="ORF">DLM46_09095</name>
</gene>
<evidence type="ECO:0000256" key="2">
    <source>
        <dbReference type="ARBA" id="ARBA00005695"/>
    </source>
</evidence>
<comment type="subcellular location">
    <subcellularLocation>
        <location evidence="1">Cell envelope</location>
    </subcellularLocation>
</comment>
<dbReference type="FunFam" id="3.90.76.10:FF:000001">
    <property type="entry name" value="Oligopeptide ABC transporter substrate-binding protein"/>
    <property type="match status" value="1"/>
</dbReference>
<dbReference type="RefSeq" id="WP_115100445.1">
    <property type="nucleotide sequence ID" value="NZ_QHKS01000005.1"/>
</dbReference>
<sequence>MKTPFVYATALTALVLTLQPSAFAVTVPAGVTLAASQEMTRQVPTETESLDPAHIESWTGNTIALDLFEGLTRIDAAGAVVPGVAQSWTRTSPDTWVFKLRHDARWSSGQPVTADDFVYAWQRVLDPKTGSKYTVLVEFVKNAKAILAGKAPLTSLGVRAPDPYTLEVTTEVPAAFFPQLAAMPTMAPVNRATVAKFGGDWTRPGNFVGNGPYALTDWQPSNRLVGTKSSTYWNAGKVVITKVTYLPIENDETAMRMYQAGQFDYTYSIPSGIYSQVSKQFGAELKSGLQIATYYYSLNNEDPIFKDKRVRQALSMVLDRDLLTSRLTADGELPMYGLISKGTQGAAVFKPDWATWPMGKRVDYARNLLKEAGYSDAKPLTFTLTYNTNDLHKKVALFATSEWRTKLGVNARLENVEYKVLLKQRHDGKVQASRDGWFVDYNDAMSYFDLIRCNSVQNDQRYCNPQVDKLVDEANQQLDDTRRTTLLTQAHDLAMGDYPMVPLFQYSADRLVKPYVGGYTPTNYVDQRATQDMYLIKH</sequence>
<dbReference type="Gene3D" id="3.90.76.10">
    <property type="entry name" value="Dipeptide-binding Protein, Domain 1"/>
    <property type="match status" value="1"/>
</dbReference>
<feature type="domain" description="Solute-binding protein family 5" evidence="6">
    <location>
        <begin position="80"/>
        <end position="454"/>
    </location>
</feature>
<dbReference type="SUPFAM" id="SSF53850">
    <property type="entry name" value="Periplasmic binding protein-like II"/>
    <property type="match status" value="1"/>
</dbReference>
<dbReference type="InterPro" id="IPR030678">
    <property type="entry name" value="Peptide/Ni-bd"/>
</dbReference>
<evidence type="ECO:0000313" key="8">
    <source>
        <dbReference type="Proteomes" id="UP000254875"/>
    </source>
</evidence>
<dbReference type="Proteomes" id="UP000254875">
    <property type="component" value="Unassembled WGS sequence"/>
</dbReference>
<evidence type="ECO:0000259" key="6">
    <source>
        <dbReference type="Pfam" id="PF00496"/>
    </source>
</evidence>
<dbReference type="GO" id="GO:1904680">
    <property type="term" value="F:peptide transmembrane transporter activity"/>
    <property type="evidence" value="ECO:0007669"/>
    <property type="project" value="TreeGrafter"/>
</dbReference>
<dbReference type="PANTHER" id="PTHR30290:SF10">
    <property type="entry name" value="PERIPLASMIC OLIGOPEPTIDE-BINDING PROTEIN-RELATED"/>
    <property type="match status" value="1"/>
</dbReference>
<protein>
    <submittedName>
        <fullName evidence="7">Peptide ABC transporter substrate-binding protein</fullName>
    </submittedName>
</protein>
<dbReference type="Gene3D" id="3.40.190.10">
    <property type="entry name" value="Periplasmic binding protein-like II"/>
    <property type="match status" value="1"/>
</dbReference>
<dbReference type="GO" id="GO:0030288">
    <property type="term" value="C:outer membrane-bounded periplasmic space"/>
    <property type="evidence" value="ECO:0007669"/>
    <property type="project" value="TreeGrafter"/>
</dbReference>
<feature type="signal peptide" evidence="5">
    <location>
        <begin position="1"/>
        <end position="24"/>
    </location>
</feature>
<feature type="chain" id="PRO_5016886598" evidence="5">
    <location>
        <begin position="25"/>
        <end position="538"/>
    </location>
</feature>
<dbReference type="PANTHER" id="PTHR30290">
    <property type="entry name" value="PERIPLASMIC BINDING COMPONENT OF ABC TRANSPORTER"/>
    <property type="match status" value="1"/>
</dbReference>
<proteinExistence type="inferred from homology"/>
<dbReference type="GO" id="GO:0015833">
    <property type="term" value="P:peptide transport"/>
    <property type="evidence" value="ECO:0007669"/>
    <property type="project" value="TreeGrafter"/>
</dbReference>
<keyword evidence="4 5" id="KW-0732">Signal</keyword>
<name>A0A370NBS5_9BURK</name>
<dbReference type="Pfam" id="PF00496">
    <property type="entry name" value="SBP_bac_5"/>
    <property type="match status" value="1"/>
</dbReference>
<evidence type="ECO:0000256" key="1">
    <source>
        <dbReference type="ARBA" id="ARBA00004196"/>
    </source>
</evidence>
<dbReference type="FunFam" id="3.10.105.10:FF:000001">
    <property type="entry name" value="Oligopeptide ABC transporter, oligopeptide-binding protein"/>
    <property type="match status" value="1"/>
</dbReference>
<dbReference type="CDD" id="cd08504">
    <property type="entry name" value="PBP2_OppA"/>
    <property type="match status" value="1"/>
</dbReference>
<keyword evidence="3" id="KW-0813">Transport</keyword>
<comment type="similarity">
    <text evidence="2">Belongs to the bacterial solute-binding protein 5 family.</text>
</comment>
<comment type="caution">
    <text evidence="7">The sequence shown here is derived from an EMBL/GenBank/DDBJ whole genome shotgun (WGS) entry which is preliminary data.</text>
</comment>
<reference evidence="8" key="1">
    <citation type="submission" date="2018-05" db="EMBL/GenBank/DDBJ databases">
        <authorList>
            <person name="Feng T."/>
        </authorList>
    </citation>
    <scope>NUCLEOTIDE SEQUENCE [LARGE SCALE GENOMIC DNA]</scope>
    <source>
        <strain evidence="8">S27</strain>
    </source>
</reference>
<dbReference type="InterPro" id="IPR000914">
    <property type="entry name" value="SBP_5_dom"/>
</dbReference>
<evidence type="ECO:0000256" key="3">
    <source>
        <dbReference type="ARBA" id="ARBA00022448"/>
    </source>
</evidence>
<dbReference type="PIRSF" id="PIRSF002741">
    <property type="entry name" value="MppA"/>
    <property type="match status" value="1"/>
</dbReference>
<dbReference type="InterPro" id="IPR039424">
    <property type="entry name" value="SBP_5"/>
</dbReference>
<dbReference type="OrthoDB" id="9801799at2"/>
<keyword evidence="8" id="KW-1185">Reference proteome</keyword>
<dbReference type="Gene3D" id="3.10.105.10">
    <property type="entry name" value="Dipeptide-binding Protein, Domain 3"/>
    <property type="match status" value="1"/>
</dbReference>
<organism evidence="7 8">
    <name type="scientific">Paraburkholderia lacunae</name>
    <dbReference type="NCBI Taxonomy" id="2211104"/>
    <lineage>
        <taxon>Bacteria</taxon>
        <taxon>Pseudomonadati</taxon>
        <taxon>Pseudomonadota</taxon>
        <taxon>Betaproteobacteria</taxon>
        <taxon>Burkholderiales</taxon>
        <taxon>Burkholderiaceae</taxon>
        <taxon>Paraburkholderia</taxon>
    </lineage>
</organism>
<evidence type="ECO:0000313" key="7">
    <source>
        <dbReference type="EMBL" id="RDK03050.1"/>
    </source>
</evidence>
<dbReference type="AlphaFoldDB" id="A0A370NBS5"/>
<evidence type="ECO:0000256" key="5">
    <source>
        <dbReference type="SAM" id="SignalP"/>
    </source>
</evidence>
<accession>A0A370NBS5</accession>
<dbReference type="EMBL" id="QHKS01000005">
    <property type="protein sequence ID" value="RDK03050.1"/>
    <property type="molecule type" value="Genomic_DNA"/>
</dbReference>
<evidence type="ECO:0000256" key="4">
    <source>
        <dbReference type="ARBA" id="ARBA00022729"/>
    </source>
</evidence>